<dbReference type="Gene3D" id="2.60.120.590">
    <property type="entry name" value="Alpha-ketoglutarate-dependent dioxygenase AlkB-like"/>
    <property type="match status" value="1"/>
</dbReference>
<sequence>MQPTTFDLFADNEPVQQARAEQIGEQSWVLRGFALPCVDQLLTELEAILVAAPLRHMVTPGGFSMSVGTSSCGNLGWITDRSGYRYSSVDPRSGLPWPTMPAVFADLAQSAAERAGFSAFQADSCLINQYVPGAKMSLHQDKDEKGYAAPIVSLSLGLPAMFLFGGFERSDKSQRIPLLHGDMVVWGGVDRLRFHGVLPIKPGHHPRLGERRINLTFRVAGALAKV</sequence>
<dbReference type="GO" id="GO:0008198">
    <property type="term" value="F:ferrous iron binding"/>
    <property type="evidence" value="ECO:0007669"/>
    <property type="project" value="TreeGrafter"/>
</dbReference>
<feature type="binding site" evidence="5">
    <location>
        <begin position="128"/>
        <end position="130"/>
    </location>
    <ligand>
        <name>2-oxoglutarate</name>
        <dbReference type="ChEBI" id="CHEBI:16810"/>
    </ligand>
</feature>
<evidence type="ECO:0000256" key="2">
    <source>
        <dbReference type="ARBA" id="ARBA00022964"/>
    </source>
</evidence>
<evidence type="ECO:0000256" key="5">
    <source>
        <dbReference type="PIRSR" id="PIRSR604574-1"/>
    </source>
</evidence>
<evidence type="ECO:0000313" key="8">
    <source>
        <dbReference type="EMBL" id="VEF10926.1"/>
    </source>
</evidence>
<reference evidence="8 9" key="1">
    <citation type="submission" date="2018-12" db="EMBL/GenBank/DDBJ databases">
        <authorList>
            <consortium name="Pathogen Informatics"/>
        </authorList>
    </citation>
    <scope>NUCLEOTIDE SEQUENCE [LARGE SCALE GENOMIC DNA]</scope>
    <source>
        <strain evidence="8 9">NCTC9428</strain>
    </source>
</reference>
<keyword evidence="2 8" id="KW-0223">Dioxygenase</keyword>
<dbReference type="RefSeq" id="WP_126363024.1">
    <property type="nucleotide sequence ID" value="NZ_LR134318.1"/>
</dbReference>
<dbReference type="AlphaFoldDB" id="A0A3S4NVN6"/>
<evidence type="ECO:0000256" key="6">
    <source>
        <dbReference type="PIRSR" id="PIRSR604574-2"/>
    </source>
</evidence>
<feature type="binding site" evidence="6">
    <location>
        <position position="195"/>
    </location>
    <ligand>
        <name>Fe cation</name>
        <dbReference type="ChEBI" id="CHEBI:24875"/>
        <note>catalytic</note>
    </ligand>
</feature>
<keyword evidence="4 6" id="KW-0408">Iron</keyword>
<feature type="binding site" evidence="5">
    <location>
        <position position="143"/>
    </location>
    <ligand>
        <name>substrate</name>
    </ligand>
</feature>
<dbReference type="GO" id="GO:0035516">
    <property type="term" value="F:broad specificity oxidative DNA demethylase activity"/>
    <property type="evidence" value="ECO:0007669"/>
    <property type="project" value="TreeGrafter"/>
</dbReference>
<dbReference type="NCBIfam" id="NF011930">
    <property type="entry name" value="PRK15401.1"/>
    <property type="match status" value="1"/>
</dbReference>
<dbReference type="InterPro" id="IPR005123">
    <property type="entry name" value="Oxoglu/Fe-dep_dioxygenase_dom"/>
</dbReference>
<evidence type="ECO:0000259" key="7">
    <source>
        <dbReference type="PROSITE" id="PS51471"/>
    </source>
</evidence>
<feature type="binding site" evidence="5">
    <location>
        <position position="77"/>
    </location>
    <ligand>
        <name>substrate</name>
    </ligand>
</feature>
<organism evidence="8 9">
    <name type="scientific">Pseudomonas fluorescens</name>
    <dbReference type="NCBI Taxonomy" id="294"/>
    <lineage>
        <taxon>Bacteria</taxon>
        <taxon>Pseudomonadati</taxon>
        <taxon>Pseudomonadota</taxon>
        <taxon>Gammaproteobacteria</taxon>
        <taxon>Pseudomonadales</taxon>
        <taxon>Pseudomonadaceae</taxon>
        <taxon>Pseudomonas</taxon>
    </lineage>
</organism>
<dbReference type="SUPFAM" id="SSF51197">
    <property type="entry name" value="Clavaminate synthase-like"/>
    <property type="match status" value="1"/>
</dbReference>
<dbReference type="PANTHER" id="PTHR16557">
    <property type="entry name" value="ALKYLATED DNA REPAIR PROTEIN ALKB-RELATED"/>
    <property type="match status" value="1"/>
</dbReference>
<evidence type="ECO:0000256" key="1">
    <source>
        <dbReference type="ARBA" id="ARBA00022723"/>
    </source>
</evidence>
<feature type="binding site" evidence="5">
    <location>
        <begin position="84"/>
        <end position="86"/>
    </location>
    <ligand>
        <name>substrate</name>
    </ligand>
</feature>
<dbReference type="InterPro" id="IPR004574">
    <property type="entry name" value="Alkb"/>
</dbReference>
<feature type="binding site" evidence="5">
    <location>
        <position position="169"/>
    </location>
    <ligand>
        <name>substrate</name>
    </ligand>
</feature>
<dbReference type="EMBL" id="LR134318">
    <property type="protein sequence ID" value="VEF10926.1"/>
    <property type="molecule type" value="Genomic_DNA"/>
</dbReference>
<evidence type="ECO:0000256" key="4">
    <source>
        <dbReference type="ARBA" id="ARBA00023004"/>
    </source>
</evidence>
<name>A0A3S4NVN6_PSEFL</name>
<feature type="binding site" evidence="6">
    <location>
        <position position="141"/>
    </location>
    <ligand>
        <name>Fe cation</name>
        <dbReference type="ChEBI" id="CHEBI:24875"/>
        <note>catalytic</note>
    </ligand>
</feature>
<comment type="cofactor">
    <cofactor evidence="6">
        <name>Fe(2+)</name>
        <dbReference type="ChEBI" id="CHEBI:29033"/>
    </cofactor>
    <text evidence="6">Binds 1 Fe(2+) ion per subunit.</text>
</comment>
<accession>A0A3S4NVN6</accession>
<protein>
    <submittedName>
        <fullName evidence="8">DNA-N1-methyladenine dioxygenase</fullName>
        <ecNumber evidence="8">1.14.11.-</ecNumber>
    </submittedName>
</protein>
<evidence type="ECO:0000256" key="3">
    <source>
        <dbReference type="ARBA" id="ARBA00023002"/>
    </source>
</evidence>
<dbReference type="InterPro" id="IPR037151">
    <property type="entry name" value="AlkB-like_sf"/>
</dbReference>
<dbReference type="GO" id="GO:0035515">
    <property type="term" value="F:oxidative RNA demethylase activity"/>
    <property type="evidence" value="ECO:0007669"/>
    <property type="project" value="TreeGrafter"/>
</dbReference>
<feature type="binding site" evidence="6">
    <location>
        <position position="139"/>
    </location>
    <ligand>
        <name>Fe cation</name>
        <dbReference type="ChEBI" id="CHEBI:24875"/>
        <note>catalytic</note>
    </ligand>
</feature>
<proteinExistence type="predicted"/>
<keyword evidence="1 6" id="KW-0479">Metal-binding</keyword>
<dbReference type="EC" id="1.14.11.-" evidence="8"/>
<dbReference type="InterPro" id="IPR027450">
    <property type="entry name" value="AlkB-like"/>
</dbReference>
<evidence type="ECO:0000313" key="9">
    <source>
        <dbReference type="Proteomes" id="UP000281909"/>
    </source>
</evidence>
<keyword evidence="3 8" id="KW-0560">Oxidoreductase</keyword>
<dbReference type="GO" id="GO:0005737">
    <property type="term" value="C:cytoplasm"/>
    <property type="evidence" value="ECO:0007669"/>
    <property type="project" value="TreeGrafter"/>
</dbReference>
<dbReference type="Pfam" id="PF13532">
    <property type="entry name" value="2OG-FeII_Oxy_2"/>
    <property type="match status" value="1"/>
</dbReference>
<dbReference type="GO" id="GO:0035513">
    <property type="term" value="P:oxidative RNA demethylation"/>
    <property type="evidence" value="ECO:0007669"/>
    <property type="project" value="TreeGrafter"/>
</dbReference>
<dbReference type="PANTHER" id="PTHR16557:SF2">
    <property type="entry name" value="NUCLEIC ACID DIOXYGENASE ALKBH1"/>
    <property type="match status" value="1"/>
</dbReference>
<dbReference type="PROSITE" id="PS51471">
    <property type="entry name" value="FE2OG_OXY"/>
    <property type="match status" value="1"/>
</dbReference>
<feature type="domain" description="Fe2OG dioxygenase" evidence="7">
    <location>
        <begin position="121"/>
        <end position="221"/>
    </location>
</feature>
<feature type="binding site" evidence="5">
    <location>
        <begin position="212"/>
        <end position="218"/>
    </location>
    <ligand>
        <name>2-oxoglutarate</name>
        <dbReference type="ChEBI" id="CHEBI:16810"/>
    </ligand>
</feature>
<dbReference type="Proteomes" id="UP000281909">
    <property type="component" value="Chromosome"/>
</dbReference>
<gene>
    <name evidence="8" type="primary">alkB</name>
    <name evidence="8" type="ORF">NCTC9428_02541</name>
</gene>
<dbReference type="OrthoDB" id="9796932at2"/>